<dbReference type="NCBIfam" id="NF001911">
    <property type="entry name" value="PRK00685.1"/>
    <property type="match status" value="1"/>
</dbReference>
<dbReference type="PANTHER" id="PTHR43546">
    <property type="entry name" value="UPF0173 METAL-DEPENDENT HYDROLASE MJ1163-RELATED"/>
    <property type="match status" value="1"/>
</dbReference>
<name>A0A0P0ZBY8_9HYPH</name>
<evidence type="ECO:0000259" key="3">
    <source>
        <dbReference type="SMART" id="SM00849"/>
    </source>
</evidence>
<dbReference type="HAMAP" id="MF_00457">
    <property type="entry name" value="UPF0173"/>
    <property type="match status" value="1"/>
</dbReference>
<dbReference type="SMART" id="SM00849">
    <property type="entry name" value="Lactamase_B"/>
    <property type="match status" value="1"/>
</dbReference>
<dbReference type="CDD" id="cd06262">
    <property type="entry name" value="metallo-hydrolase-like_MBL-fold"/>
    <property type="match status" value="1"/>
</dbReference>
<dbReference type="AlphaFoldDB" id="A0A0P0ZBY8"/>
<sequence length="233" mass="25298">MKITYFGHSAFKIETGKSVILLDPFISDNPHFKGDAIAATEGTTHIVLTHGHFDHVGDTVEIAKRTSAQVLATFELSQWLGQKGVENAQPANTGGTATFDDFSVTLVQAFHSSGHVEENGTVTYLGQPNGVVLHFDNGPTLYHMGDTDIFGDMALIEELHQPKIGIVPVGDRLTMGGAVAAIACRRYFNFETIIPVHFGTLPILDQNPNKFFEAMEGEGDKVRNPTIGEAFEV</sequence>
<keyword evidence="1 2" id="KW-0378">Hydrolase</keyword>
<dbReference type="SUPFAM" id="SSF56281">
    <property type="entry name" value="Metallo-hydrolase/oxidoreductase"/>
    <property type="match status" value="1"/>
</dbReference>
<evidence type="ECO:0000256" key="2">
    <source>
        <dbReference type="HAMAP-Rule" id="MF_00457"/>
    </source>
</evidence>
<dbReference type="RefSeq" id="WP_007066102.1">
    <property type="nucleotide sequence ID" value="NZ_BBWO01000005.1"/>
</dbReference>
<dbReference type="InterPro" id="IPR050114">
    <property type="entry name" value="UPF0173_UPF0282_UlaG_hydrolase"/>
</dbReference>
<dbReference type="InterPro" id="IPR022877">
    <property type="entry name" value="UPF0173"/>
</dbReference>
<dbReference type="Gene3D" id="3.60.15.10">
    <property type="entry name" value="Ribonuclease Z/Hydroxyacylglutathione hydrolase-like"/>
    <property type="match status" value="1"/>
</dbReference>
<feature type="domain" description="Metallo-beta-lactamase" evidence="3">
    <location>
        <begin position="7"/>
        <end position="197"/>
    </location>
</feature>
<dbReference type="InterPro" id="IPR036866">
    <property type="entry name" value="RibonucZ/Hydroxyglut_hydro"/>
</dbReference>
<protein>
    <recommendedName>
        <fullName evidence="2">UPF0173 metal-dependent hydrolase</fullName>
    </recommendedName>
</protein>
<dbReference type="Pfam" id="PF13483">
    <property type="entry name" value="Lactamase_B_3"/>
    <property type="match status" value="1"/>
</dbReference>
<dbReference type="GO" id="GO:0016787">
    <property type="term" value="F:hydrolase activity"/>
    <property type="evidence" value="ECO:0007669"/>
    <property type="project" value="UniProtKB-UniRule"/>
</dbReference>
<comment type="similarity">
    <text evidence="2">Belongs to the UPF0173 family.</text>
</comment>
<dbReference type="InterPro" id="IPR001279">
    <property type="entry name" value="Metallo-B-lactamas"/>
</dbReference>
<reference evidence="4" key="1">
    <citation type="journal article" date="2015" name="Proc. Natl. Acad. Sci. U.S.A.">
        <title>Bacterial clade with the ribosomal RNA operon on a small plasmid rather than the chromosome.</title>
        <authorList>
            <person name="Anda M."/>
            <person name="Ohtsubo Y."/>
            <person name="Okubo T."/>
            <person name="Sugawara M."/>
            <person name="Nagata Y."/>
            <person name="Tsuda M."/>
            <person name="Minamisawa K."/>
            <person name="Mitsui H."/>
        </authorList>
    </citation>
    <scope>NUCLEOTIDE SEQUENCE</scope>
    <source>
        <strain evidence="4">DSM 15513</strain>
    </source>
</reference>
<evidence type="ECO:0000256" key="1">
    <source>
        <dbReference type="ARBA" id="ARBA00022801"/>
    </source>
</evidence>
<accession>A0A0P0ZBY8</accession>
<dbReference type="OrthoDB" id="9789133at2"/>
<organism evidence="4">
    <name type="scientific">Fulvimarina pelagi</name>
    <dbReference type="NCBI Taxonomy" id="217511"/>
    <lineage>
        <taxon>Bacteria</taxon>
        <taxon>Pseudomonadati</taxon>
        <taxon>Pseudomonadota</taxon>
        <taxon>Alphaproteobacteria</taxon>
        <taxon>Hyphomicrobiales</taxon>
        <taxon>Aurantimonadaceae</taxon>
        <taxon>Fulvimarina</taxon>
    </lineage>
</organism>
<dbReference type="EMBL" id="LC066397">
    <property type="protein sequence ID" value="BAT31541.1"/>
    <property type="molecule type" value="Genomic_DNA"/>
</dbReference>
<proteinExistence type="inferred from homology"/>
<dbReference type="PANTHER" id="PTHR43546:SF3">
    <property type="entry name" value="UPF0173 METAL-DEPENDENT HYDROLASE MJ1163"/>
    <property type="match status" value="1"/>
</dbReference>
<evidence type="ECO:0000313" key="4">
    <source>
        <dbReference type="EMBL" id="BAT31541.1"/>
    </source>
</evidence>